<dbReference type="EMBL" id="BAAAYL010000001">
    <property type="protein sequence ID" value="GAA3379691.1"/>
    <property type="molecule type" value="Genomic_DNA"/>
</dbReference>
<evidence type="ECO:0000313" key="5">
    <source>
        <dbReference type="Proteomes" id="UP001499990"/>
    </source>
</evidence>
<dbReference type="CDD" id="cd04780">
    <property type="entry name" value="HTH_MerR-like_sg5"/>
    <property type="match status" value="1"/>
</dbReference>
<dbReference type="InterPro" id="IPR047057">
    <property type="entry name" value="MerR_fam"/>
</dbReference>
<comment type="caution">
    <text evidence="4">The sequence shown here is derived from an EMBL/GenBank/DDBJ whole genome shotgun (WGS) entry which is preliminary data.</text>
</comment>
<feature type="domain" description="HTH merR-type" evidence="2">
    <location>
        <begin position="1"/>
        <end position="70"/>
    </location>
</feature>
<gene>
    <name evidence="3" type="ORF">GCM10020367_04590</name>
    <name evidence="4" type="ORF">GCM10020367_64260</name>
</gene>
<dbReference type="SMART" id="SM00422">
    <property type="entry name" value="HTH_MERR"/>
    <property type="match status" value="1"/>
</dbReference>
<protein>
    <submittedName>
        <fullName evidence="4">MerR family transcriptional regulator</fullName>
    </submittedName>
</protein>
<evidence type="ECO:0000313" key="4">
    <source>
        <dbReference type="EMBL" id="GAA3379691.1"/>
    </source>
</evidence>
<dbReference type="PROSITE" id="PS50937">
    <property type="entry name" value="HTH_MERR_2"/>
    <property type="match status" value="1"/>
</dbReference>
<dbReference type="EMBL" id="BAAAYL010000001">
    <property type="protein sequence ID" value="GAA3368004.1"/>
    <property type="molecule type" value="Genomic_DNA"/>
</dbReference>
<dbReference type="PRINTS" id="PR00040">
    <property type="entry name" value="HTHMERR"/>
</dbReference>
<dbReference type="Pfam" id="PF13411">
    <property type="entry name" value="MerR_1"/>
    <property type="match status" value="1"/>
</dbReference>
<reference evidence="4" key="3">
    <citation type="submission" date="2023-12" db="EMBL/GenBank/DDBJ databases">
        <authorList>
            <person name="Sun Q."/>
            <person name="Inoue M."/>
        </authorList>
    </citation>
    <scope>NUCLEOTIDE SEQUENCE</scope>
    <source>
        <strain evidence="4">JCM 9651</strain>
    </source>
</reference>
<evidence type="ECO:0000259" key="2">
    <source>
        <dbReference type="PROSITE" id="PS50937"/>
    </source>
</evidence>
<evidence type="ECO:0000313" key="3">
    <source>
        <dbReference type="EMBL" id="GAA3368004.1"/>
    </source>
</evidence>
<accession>A0ABP6SM21</accession>
<dbReference type="Gene3D" id="1.10.1660.10">
    <property type="match status" value="1"/>
</dbReference>
<reference evidence="5" key="2">
    <citation type="journal article" date="2019" name="Int. J. Syst. Evol. Microbiol.">
        <title>The Global Catalogue of Microorganisms (GCM) 10K type strain sequencing project: providing services to taxonomists for standard genome sequencing and annotation.</title>
        <authorList>
            <consortium name="The Broad Institute Genomics Platform"/>
            <consortium name="The Broad Institute Genome Sequencing Center for Infectious Disease"/>
            <person name="Wu L."/>
            <person name="Ma J."/>
        </authorList>
    </citation>
    <scope>NUCLEOTIDE SEQUENCE [LARGE SCALE GENOMIC DNA]</scope>
    <source>
        <strain evidence="5">JCM 9651</strain>
    </source>
</reference>
<organism evidence="4 5">
    <name type="scientific">Streptomyces sannanensis</name>
    <dbReference type="NCBI Taxonomy" id="285536"/>
    <lineage>
        <taxon>Bacteria</taxon>
        <taxon>Bacillati</taxon>
        <taxon>Actinomycetota</taxon>
        <taxon>Actinomycetes</taxon>
        <taxon>Kitasatosporales</taxon>
        <taxon>Streptomycetaceae</taxon>
        <taxon>Streptomyces</taxon>
    </lineage>
</organism>
<proteinExistence type="predicted"/>
<evidence type="ECO:0000256" key="1">
    <source>
        <dbReference type="ARBA" id="ARBA00023125"/>
    </source>
</evidence>
<sequence>MRISELSRRSGVPVASIKYYLREGLLPAGRAMGATLAEYGEEHVQRLRLIRALTTLGGLSIAAAREVLAEIDQPHDPLAMLGVIHYALRTPADATEATGDGELTERVDGLVDAMEWDISEASPHRRALAASLQELGRLGVDFGVDDLLPYARLAAAVARLDLDQLDGIEDRMVLAERAAILTLLLEPVLALLRRLAQEGESRRRTGAAAAPDTAY</sequence>
<dbReference type="Proteomes" id="UP001499990">
    <property type="component" value="Unassembled WGS sequence"/>
</dbReference>
<dbReference type="PANTHER" id="PTHR30204">
    <property type="entry name" value="REDOX-CYCLING DRUG-SENSING TRANSCRIPTIONAL ACTIVATOR SOXR"/>
    <property type="match status" value="1"/>
</dbReference>
<dbReference type="InterPro" id="IPR009061">
    <property type="entry name" value="DNA-bd_dom_put_sf"/>
</dbReference>
<dbReference type="SUPFAM" id="SSF46955">
    <property type="entry name" value="Putative DNA-binding domain"/>
    <property type="match status" value="1"/>
</dbReference>
<keyword evidence="1" id="KW-0238">DNA-binding</keyword>
<reference evidence="4" key="1">
    <citation type="journal article" date="2014" name="Int. J. Syst. Evol. Microbiol.">
        <title>Complete genome of a new Firmicutes species belonging to the dominant human colonic microbiota ('Ruminococcus bicirculans') reveals two chromosomes and a selective capacity to utilize plant glucans.</title>
        <authorList>
            <consortium name="NISC Comparative Sequencing Program"/>
            <person name="Wegmann U."/>
            <person name="Louis P."/>
            <person name="Goesmann A."/>
            <person name="Henrissat B."/>
            <person name="Duncan S.H."/>
            <person name="Flint H.J."/>
        </authorList>
    </citation>
    <scope>NUCLEOTIDE SEQUENCE</scope>
    <source>
        <strain evidence="4">JCM 9651</strain>
    </source>
</reference>
<name>A0ABP6SM21_9ACTN</name>
<dbReference type="PANTHER" id="PTHR30204:SF98">
    <property type="entry name" value="HTH-TYPE TRANSCRIPTIONAL REGULATOR ADHR"/>
    <property type="match status" value="1"/>
</dbReference>
<dbReference type="InterPro" id="IPR000551">
    <property type="entry name" value="MerR-type_HTH_dom"/>
</dbReference>
<keyword evidence="5" id="KW-1185">Reference proteome</keyword>
<dbReference type="RefSeq" id="WP_345034181.1">
    <property type="nucleotide sequence ID" value="NZ_BAAAYL010000001.1"/>
</dbReference>